<accession>A0A377MQW6</accession>
<evidence type="ECO:0000313" key="3">
    <source>
        <dbReference type="EMBL" id="RHK07896.1"/>
    </source>
</evidence>
<dbReference type="Proteomes" id="UP000286288">
    <property type="component" value="Unassembled WGS sequence"/>
</dbReference>
<reference evidence="2 5" key="2">
    <citation type="submission" date="2023-03" db="EMBL/GenBank/DDBJ databases">
        <authorList>
            <person name="Shen W."/>
            <person name="Cai J."/>
        </authorList>
    </citation>
    <scope>NUCLEOTIDE SEQUENCE [LARGE SCALE GENOMIC DNA]</scope>
    <source>
        <strain evidence="2 5">B516</strain>
    </source>
</reference>
<sequence length="108" mass="12456">MFGTNKKSENTNGTQGKKRKKSLTVEDLINQYLEEKEIHELSDGLSVQIFNDLAAHRGLFMEIPKLSYKDLGAAIQIDQNWIKIKQQDTIIKQQAEIIQLLKETREIN</sequence>
<reference evidence="3 4" key="1">
    <citation type="submission" date="2018-08" db="EMBL/GenBank/DDBJ databases">
        <title>A genome reference for cultivated species of the human gut microbiota.</title>
        <authorList>
            <person name="Zou Y."/>
            <person name="Xue W."/>
            <person name="Luo G."/>
        </authorList>
    </citation>
    <scope>NUCLEOTIDE SEQUENCE [LARGE SCALE GENOMIC DNA]</scope>
    <source>
        <strain evidence="3 4">AF48-16</strain>
    </source>
</reference>
<dbReference type="EMBL" id="JARQDZ010000002">
    <property type="protein sequence ID" value="MDT2982195.1"/>
    <property type="molecule type" value="Genomic_DNA"/>
</dbReference>
<organism evidence="3 4">
    <name type="scientific">Enterococcus casseliflavus</name>
    <name type="common">Enterococcus flavescens</name>
    <dbReference type="NCBI Taxonomy" id="37734"/>
    <lineage>
        <taxon>Bacteria</taxon>
        <taxon>Bacillati</taxon>
        <taxon>Bacillota</taxon>
        <taxon>Bacilli</taxon>
        <taxon>Lactobacillales</taxon>
        <taxon>Enterococcaceae</taxon>
        <taxon>Enterococcus</taxon>
    </lineage>
</organism>
<dbReference type="Proteomes" id="UP001253851">
    <property type="component" value="Unassembled WGS sequence"/>
</dbReference>
<proteinExistence type="predicted"/>
<dbReference type="AlphaFoldDB" id="A0A377MQW6"/>
<comment type="caution">
    <text evidence="3">The sequence shown here is derived from an EMBL/GenBank/DDBJ whole genome shotgun (WGS) entry which is preliminary data.</text>
</comment>
<feature type="region of interest" description="Disordered" evidence="1">
    <location>
        <begin position="1"/>
        <end position="20"/>
    </location>
</feature>
<protein>
    <submittedName>
        <fullName evidence="3">Uncharacterized protein</fullName>
    </submittedName>
</protein>
<name>A0A377MQW6_ENTCA</name>
<evidence type="ECO:0000313" key="5">
    <source>
        <dbReference type="Proteomes" id="UP001253851"/>
    </source>
</evidence>
<gene>
    <name evidence="3" type="ORF">DW084_01855</name>
    <name evidence="2" type="ORF">P7I34_05945</name>
</gene>
<evidence type="ECO:0000313" key="4">
    <source>
        <dbReference type="Proteomes" id="UP000286288"/>
    </source>
</evidence>
<dbReference type="RefSeq" id="WP_060791422.1">
    <property type="nucleotide sequence ID" value="NZ_BAAAXK010000001.1"/>
</dbReference>
<evidence type="ECO:0000256" key="1">
    <source>
        <dbReference type="SAM" id="MobiDB-lite"/>
    </source>
</evidence>
<evidence type="ECO:0000313" key="2">
    <source>
        <dbReference type="EMBL" id="MDT2982195.1"/>
    </source>
</evidence>
<dbReference type="EMBL" id="QRMZ01000002">
    <property type="protein sequence ID" value="RHK07896.1"/>
    <property type="molecule type" value="Genomic_DNA"/>
</dbReference>